<evidence type="ECO:0008006" key="4">
    <source>
        <dbReference type="Google" id="ProtNLM"/>
    </source>
</evidence>
<keyword evidence="3" id="KW-1185">Reference proteome</keyword>
<evidence type="ECO:0000313" key="3">
    <source>
        <dbReference type="Proteomes" id="UP001497516"/>
    </source>
</evidence>
<keyword evidence="1" id="KW-0732">Signal</keyword>
<dbReference type="Proteomes" id="UP001497516">
    <property type="component" value="Chromosome 7"/>
</dbReference>
<feature type="chain" id="PRO_5043752060" description="Proline-rich protein" evidence="1">
    <location>
        <begin position="23"/>
        <end position="107"/>
    </location>
</feature>
<evidence type="ECO:0000313" key="2">
    <source>
        <dbReference type="EMBL" id="CAL1402666.1"/>
    </source>
</evidence>
<organism evidence="2 3">
    <name type="scientific">Linum trigynum</name>
    <dbReference type="NCBI Taxonomy" id="586398"/>
    <lineage>
        <taxon>Eukaryota</taxon>
        <taxon>Viridiplantae</taxon>
        <taxon>Streptophyta</taxon>
        <taxon>Embryophyta</taxon>
        <taxon>Tracheophyta</taxon>
        <taxon>Spermatophyta</taxon>
        <taxon>Magnoliopsida</taxon>
        <taxon>eudicotyledons</taxon>
        <taxon>Gunneridae</taxon>
        <taxon>Pentapetalae</taxon>
        <taxon>rosids</taxon>
        <taxon>fabids</taxon>
        <taxon>Malpighiales</taxon>
        <taxon>Linaceae</taxon>
        <taxon>Linum</taxon>
    </lineage>
</organism>
<name>A0AAV2FWF4_9ROSI</name>
<proteinExistence type="predicted"/>
<protein>
    <recommendedName>
        <fullName evidence="4">Proline-rich protein</fullName>
    </recommendedName>
</protein>
<reference evidence="2 3" key="1">
    <citation type="submission" date="2024-04" db="EMBL/GenBank/DDBJ databases">
        <authorList>
            <person name="Fracassetti M."/>
        </authorList>
    </citation>
    <scope>NUCLEOTIDE SEQUENCE [LARGE SCALE GENOMIC DNA]</scope>
</reference>
<gene>
    <name evidence="2" type="ORF">LTRI10_LOCUS42652</name>
</gene>
<evidence type="ECO:0000256" key="1">
    <source>
        <dbReference type="SAM" id="SignalP"/>
    </source>
</evidence>
<accession>A0AAV2FWF4</accession>
<dbReference type="EMBL" id="OZ034820">
    <property type="protein sequence ID" value="CAL1402666.1"/>
    <property type="molecule type" value="Genomic_DNA"/>
</dbReference>
<sequence length="107" mass="11140">MTKISAVLVLLIVVAGELVVDAGRLLQESKPGDGKFGAEANAIFPFFAPLPKLPPLPSILPPPVPLPPLPKLPPLPSILPPPVPLPPLPKLPTIPPIGVRFPSPPSN</sequence>
<feature type="signal peptide" evidence="1">
    <location>
        <begin position="1"/>
        <end position="22"/>
    </location>
</feature>
<dbReference type="AlphaFoldDB" id="A0AAV2FWF4"/>